<reference evidence="2" key="1">
    <citation type="submission" date="2016-10" db="EMBL/GenBank/DDBJ databases">
        <authorList>
            <person name="Varghese N."/>
            <person name="Submissions S."/>
        </authorList>
    </citation>
    <scope>NUCLEOTIDE SEQUENCE [LARGE SCALE GENOMIC DNA]</scope>
    <source>
        <strain evidence="2">DSM 8987</strain>
    </source>
</reference>
<dbReference type="RefSeq" id="WP_092080281.1">
    <property type="nucleotide sequence ID" value="NZ_FNAQ01000020.1"/>
</dbReference>
<evidence type="ECO:0000313" key="2">
    <source>
        <dbReference type="Proteomes" id="UP000243205"/>
    </source>
</evidence>
<protein>
    <submittedName>
        <fullName evidence="1">Transcriptional regulator, BadM/Rrf2 family</fullName>
    </submittedName>
</protein>
<keyword evidence="2" id="KW-1185">Reference proteome</keyword>
<dbReference type="PROSITE" id="PS01332">
    <property type="entry name" value="HTH_RRF2_1"/>
    <property type="match status" value="1"/>
</dbReference>
<dbReference type="GO" id="GO:0003700">
    <property type="term" value="F:DNA-binding transcription factor activity"/>
    <property type="evidence" value="ECO:0007669"/>
    <property type="project" value="TreeGrafter"/>
</dbReference>
<gene>
    <name evidence="1" type="ORF">SAMN05661003_12011</name>
</gene>
<dbReference type="Proteomes" id="UP000243205">
    <property type="component" value="Unassembled WGS sequence"/>
</dbReference>
<dbReference type="InterPro" id="IPR036388">
    <property type="entry name" value="WH-like_DNA-bd_sf"/>
</dbReference>
<dbReference type="Gene3D" id="1.10.10.10">
    <property type="entry name" value="Winged helix-like DNA-binding domain superfamily/Winged helix DNA-binding domain"/>
    <property type="match status" value="1"/>
</dbReference>
<dbReference type="PROSITE" id="PS51197">
    <property type="entry name" value="HTH_RRF2_2"/>
    <property type="match status" value="1"/>
</dbReference>
<proteinExistence type="predicted"/>
<dbReference type="STRING" id="57664.SAMN05661003_12011"/>
<dbReference type="Pfam" id="PF02082">
    <property type="entry name" value="Rrf2"/>
    <property type="match status" value="1"/>
</dbReference>
<evidence type="ECO:0000313" key="1">
    <source>
        <dbReference type="EMBL" id="SDE62477.1"/>
    </source>
</evidence>
<name>A0A1G7EFT6_9BACT</name>
<dbReference type="AlphaFoldDB" id="A0A1G7EFT6"/>
<dbReference type="OrthoDB" id="9800519at2"/>
<dbReference type="PANTHER" id="PTHR33221">
    <property type="entry name" value="WINGED HELIX-TURN-HELIX TRANSCRIPTIONAL REGULATOR, RRF2 FAMILY"/>
    <property type="match status" value="1"/>
</dbReference>
<dbReference type="EMBL" id="FNAQ01000020">
    <property type="protein sequence ID" value="SDE62477.1"/>
    <property type="molecule type" value="Genomic_DNA"/>
</dbReference>
<accession>A0A1G7EFT6</accession>
<dbReference type="GO" id="GO:0005829">
    <property type="term" value="C:cytosol"/>
    <property type="evidence" value="ECO:0007669"/>
    <property type="project" value="TreeGrafter"/>
</dbReference>
<dbReference type="InterPro" id="IPR036390">
    <property type="entry name" value="WH_DNA-bd_sf"/>
</dbReference>
<dbReference type="NCBIfam" id="TIGR00738">
    <property type="entry name" value="rrf2_super"/>
    <property type="match status" value="1"/>
</dbReference>
<dbReference type="InterPro" id="IPR000944">
    <property type="entry name" value="Tscrpt_reg_Rrf2"/>
</dbReference>
<sequence length="164" mass="18318">MVITRATEYAIRAILYMAKFPPGEIILKKDICRTQGVTPAFLTKIFQPLVRAGIVGSQRGVGGGFYLNRPPQQISLYDIYREEEDPLLINTCLGDKGCCERDDFCPVHQAWQQVRRGMIETLKQYDFARLAQEEQSNLNRLMAGLAGQPAAARHSCPVDVSQGS</sequence>
<dbReference type="SUPFAM" id="SSF46785">
    <property type="entry name" value="Winged helix' DNA-binding domain"/>
    <property type="match status" value="1"/>
</dbReference>
<dbReference type="InterPro" id="IPR030489">
    <property type="entry name" value="TR_Rrf2-type_CS"/>
</dbReference>
<organism evidence="1 2">
    <name type="scientific">Desulfuromonas thiophila</name>
    <dbReference type="NCBI Taxonomy" id="57664"/>
    <lineage>
        <taxon>Bacteria</taxon>
        <taxon>Pseudomonadati</taxon>
        <taxon>Thermodesulfobacteriota</taxon>
        <taxon>Desulfuromonadia</taxon>
        <taxon>Desulfuromonadales</taxon>
        <taxon>Desulfuromonadaceae</taxon>
        <taxon>Desulfuromonas</taxon>
    </lineage>
</organism>
<dbReference type="PANTHER" id="PTHR33221:SF2">
    <property type="entry name" value="TRANSCRIPTIONAL REGULATOR"/>
    <property type="match status" value="1"/>
</dbReference>